<evidence type="ECO:0000313" key="1">
    <source>
        <dbReference type="EMBL" id="KAJ5197765.1"/>
    </source>
</evidence>
<reference evidence="1" key="2">
    <citation type="journal article" date="2023" name="IMA Fungus">
        <title>Comparative genomic study of the Penicillium genus elucidates a diverse pangenome and 15 lateral gene transfer events.</title>
        <authorList>
            <person name="Petersen C."/>
            <person name="Sorensen T."/>
            <person name="Nielsen M.R."/>
            <person name="Sondergaard T.E."/>
            <person name="Sorensen J.L."/>
            <person name="Fitzpatrick D.A."/>
            <person name="Frisvad J.C."/>
            <person name="Nielsen K.L."/>
        </authorList>
    </citation>
    <scope>NUCLEOTIDE SEQUENCE</scope>
    <source>
        <strain evidence="1">IBT 15544</strain>
    </source>
</reference>
<keyword evidence="2" id="KW-1185">Reference proteome</keyword>
<evidence type="ECO:0000313" key="2">
    <source>
        <dbReference type="Proteomes" id="UP001150904"/>
    </source>
</evidence>
<dbReference type="OrthoDB" id="10264777at2759"/>
<protein>
    <submittedName>
        <fullName evidence="1">Uncharacterized protein</fullName>
    </submittedName>
</protein>
<dbReference type="RefSeq" id="XP_058306193.1">
    <property type="nucleotide sequence ID" value="XM_058453944.1"/>
</dbReference>
<dbReference type="Proteomes" id="UP001150904">
    <property type="component" value="Unassembled WGS sequence"/>
</dbReference>
<sequence>MSHLVQGTNVRLIEGDDLQGRIVTPGFLSLQMNGTYYGFDFSEDITGDTASYNSRFREARRKLITFKLPIFA</sequence>
<comment type="caution">
    <text evidence="1">The sequence shown here is derived from an EMBL/GenBank/DDBJ whole genome shotgun (WGS) entry which is preliminary data.</text>
</comment>
<reference evidence="1" key="1">
    <citation type="submission" date="2022-12" db="EMBL/GenBank/DDBJ databases">
        <authorList>
            <person name="Petersen C."/>
        </authorList>
    </citation>
    <scope>NUCLEOTIDE SEQUENCE</scope>
    <source>
        <strain evidence="1">IBT 15544</strain>
    </source>
</reference>
<accession>A0A9W9JIT4</accession>
<organism evidence="1 2">
    <name type="scientific">Penicillium cinerascens</name>
    <dbReference type="NCBI Taxonomy" id="70096"/>
    <lineage>
        <taxon>Eukaryota</taxon>
        <taxon>Fungi</taxon>
        <taxon>Dikarya</taxon>
        <taxon>Ascomycota</taxon>
        <taxon>Pezizomycotina</taxon>
        <taxon>Eurotiomycetes</taxon>
        <taxon>Eurotiomycetidae</taxon>
        <taxon>Eurotiales</taxon>
        <taxon>Aspergillaceae</taxon>
        <taxon>Penicillium</taxon>
    </lineage>
</organism>
<name>A0A9W9JIT4_9EURO</name>
<dbReference type="GeneID" id="83181245"/>
<dbReference type="AlphaFoldDB" id="A0A9W9JIT4"/>
<gene>
    <name evidence="1" type="ORF">N7498_006882</name>
</gene>
<dbReference type="EMBL" id="JAPQKR010000014">
    <property type="protein sequence ID" value="KAJ5197765.1"/>
    <property type="molecule type" value="Genomic_DNA"/>
</dbReference>
<proteinExistence type="predicted"/>